<dbReference type="PANTHER" id="PTHR43820:SF6">
    <property type="entry name" value="ABC TRANSPORTER ATP-BINDING PROTEIN"/>
    <property type="match status" value="1"/>
</dbReference>
<evidence type="ECO:0000256" key="1">
    <source>
        <dbReference type="ARBA" id="ARBA00005417"/>
    </source>
</evidence>
<proteinExistence type="inferred from homology"/>
<feature type="domain" description="ABC transporter" evidence="6">
    <location>
        <begin position="26"/>
        <end position="260"/>
    </location>
</feature>
<keyword evidence="2" id="KW-0813">Transport</keyword>
<name>A0ABP8YBF1_9MICO</name>
<dbReference type="InterPro" id="IPR052156">
    <property type="entry name" value="BCAA_Transport_ATP-bd_LivF"/>
</dbReference>
<comment type="similarity">
    <text evidence="1">Belongs to the ABC transporter superfamily.</text>
</comment>
<protein>
    <submittedName>
        <fullName evidence="7">ABC transporter ATP-binding protein</fullName>
    </submittedName>
</protein>
<dbReference type="InterPro" id="IPR003439">
    <property type="entry name" value="ABC_transporter-like_ATP-bd"/>
</dbReference>
<dbReference type="CDD" id="cd03224">
    <property type="entry name" value="ABC_TM1139_LivF_branched"/>
    <property type="match status" value="1"/>
</dbReference>
<sequence>MSPATPRPTTAAAAPAGASPAAPAALGVEGLTVGYAGAPVMADLTLEVPAGQIVALLGANGAGKTTLLRTVSGLLTPRSGRVVLDGEDLSAVSVEDRVRRGLAQVPEGRSVVAELSVEENLHLGALWKIPARRARRDAVEAMYDAFEPLSRRRRSLGHQLSGGERQMLSLARALIAEPRVLLLDEPSLGLAPRVVAQLLDTLRDTARRTGLTVLLAEQNVTSALSVADRGVVLGLGEIVADAPAADIAADPALRHAYLGF</sequence>
<dbReference type="RefSeq" id="WP_172149264.1">
    <property type="nucleotide sequence ID" value="NZ_BAABID010000008.1"/>
</dbReference>
<evidence type="ECO:0000256" key="3">
    <source>
        <dbReference type="ARBA" id="ARBA00022741"/>
    </source>
</evidence>
<evidence type="ECO:0000313" key="8">
    <source>
        <dbReference type="Proteomes" id="UP001500956"/>
    </source>
</evidence>
<dbReference type="PROSITE" id="PS00211">
    <property type="entry name" value="ABC_TRANSPORTER_1"/>
    <property type="match status" value="1"/>
</dbReference>
<organism evidence="7 8">
    <name type="scientific">Isoptericola chiayiensis</name>
    <dbReference type="NCBI Taxonomy" id="579446"/>
    <lineage>
        <taxon>Bacteria</taxon>
        <taxon>Bacillati</taxon>
        <taxon>Actinomycetota</taxon>
        <taxon>Actinomycetes</taxon>
        <taxon>Micrococcales</taxon>
        <taxon>Promicromonosporaceae</taxon>
        <taxon>Isoptericola</taxon>
    </lineage>
</organism>
<evidence type="ECO:0000259" key="6">
    <source>
        <dbReference type="PROSITE" id="PS50893"/>
    </source>
</evidence>
<keyword evidence="3" id="KW-0547">Nucleotide-binding</keyword>
<dbReference type="EMBL" id="BAABID010000008">
    <property type="protein sequence ID" value="GAA4725952.1"/>
    <property type="molecule type" value="Genomic_DNA"/>
</dbReference>
<dbReference type="InterPro" id="IPR017871">
    <property type="entry name" value="ABC_transporter-like_CS"/>
</dbReference>
<dbReference type="InterPro" id="IPR003593">
    <property type="entry name" value="AAA+_ATPase"/>
</dbReference>
<dbReference type="Pfam" id="PF00005">
    <property type="entry name" value="ABC_tran"/>
    <property type="match status" value="1"/>
</dbReference>
<comment type="caution">
    <text evidence="7">The sequence shown here is derived from an EMBL/GenBank/DDBJ whole genome shotgun (WGS) entry which is preliminary data.</text>
</comment>
<gene>
    <name evidence="7" type="ORF">GCM10023216_15450</name>
</gene>
<evidence type="ECO:0000256" key="2">
    <source>
        <dbReference type="ARBA" id="ARBA00022448"/>
    </source>
</evidence>
<dbReference type="InterPro" id="IPR027417">
    <property type="entry name" value="P-loop_NTPase"/>
</dbReference>
<evidence type="ECO:0000256" key="4">
    <source>
        <dbReference type="ARBA" id="ARBA00022840"/>
    </source>
</evidence>
<keyword evidence="5" id="KW-0029">Amino-acid transport</keyword>
<evidence type="ECO:0000313" key="7">
    <source>
        <dbReference type="EMBL" id="GAA4725952.1"/>
    </source>
</evidence>
<dbReference type="Gene3D" id="3.40.50.300">
    <property type="entry name" value="P-loop containing nucleotide triphosphate hydrolases"/>
    <property type="match status" value="1"/>
</dbReference>
<accession>A0ABP8YBF1</accession>
<reference evidence="8" key="1">
    <citation type="journal article" date="2019" name="Int. J. Syst. Evol. Microbiol.">
        <title>The Global Catalogue of Microorganisms (GCM) 10K type strain sequencing project: providing services to taxonomists for standard genome sequencing and annotation.</title>
        <authorList>
            <consortium name="The Broad Institute Genomics Platform"/>
            <consortium name="The Broad Institute Genome Sequencing Center for Infectious Disease"/>
            <person name="Wu L."/>
            <person name="Ma J."/>
        </authorList>
    </citation>
    <scope>NUCLEOTIDE SEQUENCE [LARGE SCALE GENOMIC DNA]</scope>
    <source>
        <strain evidence="8">JCM 18063</strain>
    </source>
</reference>
<dbReference type="PROSITE" id="PS50893">
    <property type="entry name" value="ABC_TRANSPORTER_2"/>
    <property type="match status" value="1"/>
</dbReference>
<keyword evidence="4 7" id="KW-0067">ATP-binding</keyword>
<dbReference type="SMART" id="SM00382">
    <property type="entry name" value="AAA"/>
    <property type="match status" value="1"/>
</dbReference>
<dbReference type="SUPFAM" id="SSF52540">
    <property type="entry name" value="P-loop containing nucleoside triphosphate hydrolases"/>
    <property type="match status" value="1"/>
</dbReference>
<dbReference type="PANTHER" id="PTHR43820">
    <property type="entry name" value="HIGH-AFFINITY BRANCHED-CHAIN AMINO ACID TRANSPORT ATP-BINDING PROTEIN LIVF"/>
    <property type="match status" value="1"/>
</dbReference>
<dbReference type="GO" id="GO:0005524">
    <property type="term" value="F:ATP binding"/>
    <property type="evidence" value="ECO:0007669"/>
    <property type="project" value="UniProtKB-KW"/>
</dbReference>
<evidence type="ECO:0000256" key="5">
    <source>
        <dbReference type="ARBA" id="ARBA00022970"/>
    </source>
</evidence>
<keyword evidence="8" id="KW-1185">Reference proteome</keyword>
<dbReference type="Proteomes" id="UP001500956">
    <property type="component" value="Unassembled WGS sequence"/>
</dbReference>